<evidence type="ECO:0000313" key="1">
    <source>
        <dbReference type="EMBL" id="BBH23639.1"/>
    </source>
</evidence>
<name>A0A3G9JKT1_9BACL</name>
<dbReference type="RefSeq" id="WP_125663310.1">
    <property type="nucleotide sequence ID" value="NZ_AP019308.1"/>
</dbReference>
<organism evidence="1 2">
    <name type="scientific">Paenibacillus baekrokdamisoli</name>
    <dbReference type="NCBI Taxonomy" id="1712516"/>
    <lineage>
        <taxon>Bacteria</taxon>
        <taxon>Bacillati</taxon>
        <taxon>Bacillota</taxon>
        <taxon>Bacilli</taxon>
        <taxon>Bacillales</taxon>
        <taxon>Paenibacillaceae</taxon>
        <taxon>Paenibacillus</taxon>
    </lineage>
</organism>
<accession>A0A3G9JKT1</accession>
<sequence length="172" mass="18464">MNKKLALVAVALTTTLILGACGNDNSNTKKSNTTQNTTGNAATTNNTTKGNGQELASIPVTINDIESNLKVGSDQSEVTKLMGDKHEVVKSADGNVWRFDIGLKGDYTYANDKTDPDRDSIVNGTVPLQVFYYFDKDGKLVSYDAYQPGVAGSKDLSVYRMSKDGARINATV</sequence>
<dbReference type="Proteomes" id="UP000275368">
    <property type="component" value="Chromosome"/>
</dbReference>
<dbReference type="KEGG" id="pbk:Back11_49840"/>
<gene>
    <name evidence="1" type="ORF">Back11_49840</name>
</gene>
<protein>
    <submittedName>
        <fullName evidence="1">Uncharacterized protein</fullName>
    </submittedName>
</protein>
<dbReference type="PROSITE" id="PS51257">
    <property type="entry name" value="PROKAR_LIPOPROTEIN"/>
    <property type="match status" value="1"/>
</dbReference>
<evidence type="ECO:0000313" key="2">
    <source>
        <dbReference type="Proteomes" id="UP000275368"/>
    </source>
</evidence>
<keyword evidence="2" id="KW-1185">Reference proteome</keyword>
<reference evidence="1 2" key="1">
    <citation type="submission" date="2018-11" db="EMBL/GenBank/DDBJ databases">
        <title>Complete genome sequence of Paenibacillus baekrokdamisoli strain KCTC 33723.</title>
        <authorList>
            <person name="Kang S.W."/>
            <person name="Lee K.C."/>
            <person name="Kim K.K."/>
            <person name="Kim J.S."/>
            <person name="Kim D.S."/>
            <person name="Ko S.H."/>
            <person name="Yang S.H."/>
            <person name="Lee J.S."/>
        </authorList>
    </citation>
    <scope>NUCLEOTIDE SEQUENCE [LARGE SCALE GENOMIC DNA]</scope>
    <source>
        <strain evidence="1 2">KCTC 33723</strain>
    </source>
</reference>
<dbReference type="AlphaFoldDB" id="A0A3G9JKT1"/>
<proteinExistence type="predicted"/>
<dbReference type="EMBL" id="AP019308">
    <property type="protein sequence ID" value="BBH23639.1"/>
    <property type="molecule type" value="Genomic_DNA"/>
</dbReference>